<feature type="transmembrane region" description="Helical" evidence="9">
    <location>
        <begin position="208"/>
        <end position="228"/>
    </location>
</feature>
<evidence type="ECO:0000256" key="7">
    <source>
        <dbReference type="ARBA" id="ARBA00023136"/>
    </source>
</evidence>
<dbReference type="NCBIfam" id="TIGR03622">
    <property type="entry name" value="urea_t_UrtB_arc"/>
    <property type="match status" value="1"/>
</dbReference>
<keyword evidence="5" id="KW-0029">Amino-acid transport</keyword>
<dbReference type="HOGENOM" id="CLU_039929_2_1_2"/>
<dbReference type="InterPro" id="IPR001851">
    <property type="entry name" value="ABC_transp_permease"/>
</dbReference>
<name>U1PPV0_9EURY</name>
<feature type="transmembrane region" description="Helical" evidence="9">
    <location>
        <begin position="248"/>
        <end position="270"/>
    </location>
</feature>
<evidence type="ECO:0000256" key="9">
    <source>
        <dbReference type="SAM" id="Phobius"/>
    </source>
</evidence>
<feature type="transmembrane region" description="Helical" evidence="9">
    <location>
        <begin position="116"/>
        <end position="138"/>
    </location>
</feature>
<evidence type="ECO:0000256" key="8">
    <source>
        <dbReference type="ARBA" id="ARBA00037998"/>
    </source>
</evidence>
<organism evidence="10 11">
    <name type="scientific">Haloquadratum walsbyi J07HQW2</name>
    <dbReference type="NCBI Taxonomy" id="1238425"/>
    <lineage>
        <taxon>Archaea</taxon>
        <taxon>Methanobacteriati</taxon>
        <taxon>Methanobacteriota</taxon>
        <taxon>Stenosarchaea group</taxon>
        <taxon>Halobacteria</taxon>
        <taxon>Halobacteriales</taxon>
        <taxon>Haloferacaceae</taxon>
        <taxon>Haloquadratum</taxon>
    </lineage>
</organism>
<dbReference type="InterPro" id="IPR019924">
    <property type="entry name" value="ABC_UrtB_arc"/>
</dbReference>
<dbReference type="CDD" id="cd06582">
    <property type="entry name" value="TM_PBP1_LivH_like"/>
    <property type="match status" value="1"/>
</dbReference>
<evidence type="ECO:0000313" key="11">
    <source>
        <dbReference type="Proteomes" id="UP000030710"/>
    </source>
</evidence>
<dbReference type="AlphaFoldDB" id="U1PPV0"/>
<evidence type="ECO:0000256" key="6">
    <source>
        <dbReference type="ARBA" id="ARBA00022989"/>
    </source>
</evidence>
<feature type="transmembrane region" description="Helical" evidence="9">
    <location>
        <begin position="158"/>
        <end position="179"/>
    </location>
</feature>
<feature type="transmembrane region" description="Helical" evidence="9">
    <location>
        <begin position="277"/>
        <end position="298"/>
    </location>
</feature>
<sequence>MSLGLAEITGMTPLFIAELLTGLDSVGVPVTQLLQMADSIAFIALAAIGLTIIFGMMGVINLAHGEFIMMGAYITTLSINVASLPLPVAMLLGALGTAVFGAIVERTIIKRLYGRLLDSMIVTFGLGLILTQGTRIIFGNSLRSIGTPLGQVPGYTYSGYRVLLLLAAIAVLGSVYLVFTRTKFGVHARATIQDPETARAMGIDTDRMYTITFAIGSGLAGLTGALYAPSATIVPGMGQSFLVESFVTVVTGGSSVLLGTALAGGILGMINAVFSNLYGNFFGQIALLITAILIIRLLPGGLTGLANAIRNKLGEQQ</sequence>
<feature type="transmembrane region" description="Helical" evidence="9">
    <location>
        <begin position="84"/>
        <end position="104"/>
    </location>
</feature>
<evidence type="ECO:0000256" key="5">
    <source>
        <dbReference type="ARBA" id="ARBA00022970"/>
    </source>
</evidence>
<dbReference type="PANTHER" id="PTHR11795:SF447">
    <property type="entry name" value="ABC TRANSPORTER PERMEASE PROTEIN"/>
    <property type="match status" value="1"/>
</dbReference>
<dbReference type="GO" id="GO:0006865">
    <property type="term" value="P:amino acid transport"/>
    <property type="evidence" value="ECO:0007669"/>
    <property type="project" value="UniProtKB-KW"/>
</dbReference>
<evidence type="ECO:0000313" key="10">
    <source>
        <dbReference type="EMBL" id="ERG95787.1"/>
    </source>
</evidence>
<evidence type="ECO:0000256" key="3">
    <source>
        <dbReference type="ARBA" id="ARBA00022475"/>
    </source>
</evidence>
<keyword evidence="3" id="KW-1003">Cell membrane</keyword>
<comment type="subcellular location">
    <subcellularLocation>
        <location evidence="1">Cell membrane</location>
        <topology evidence="1">Multi-pass membrane protein</topology>
    </subcellularLocation>
</comment>
<comment type="similarity">
    <text evidence="8">Belongs to the binding-protein-dependent transport system permease family. LivHM subfamily.</text>
</comment>
<evidence type="ECO:0000256" key="2">
    <source>
        <dbReference type="ARBA" id="ARBA00022448"/>
    </source>
</evidence>
<keyword evidence="2" id="KW-0813">Transport</keyword>
<keyword evidence="7 9" id="KW-0472">Membrane</keyword>
<evidence type="ECO:0000256" key="4">
    <source>
        <dbReference type="ARBA" id="ARBA00022692"/>
    </source>
</evidence>
<feature type="transmembrane region" description="Helical" evidence="9">
    <location>
        <begin position="40"/>
        <end position="64"/>
    </location>
</feature>
<gene>
    <name evidence="10" type="ORF">J07HQW2_02247</name>
</gene>
<dbReference type="GO" id="GO:0005886">
    <property type="term" value="C:plasma membrane"/>
    <property type="evidence" value="ECO:0007669"/>
    <property type="project" value="UniProtKB-SubCell"/>
</dbReference>
<dbReference type="Pfam" id="PF02653">
    <property type="entry name" value="BPD_transp_2"/>
    <property type="match status" value="1"/>
</dbReference>
<dbReference type="EMBL" id="KE356561">
    <property type="protein sequence ID" value="ERG95787.1"/>
    <property type="molecule type" value="Genomic_DNA"/>
</dbReference>
<keyword evidence="4 9" id="KW-0812">Transmembrane</keyword>
<dbReference type="Proteomes" id="UP000030710">
    <property type="component" value="Unassembled WGS sequence"/>
</dbReference>
<dbReference type="InterPro" id="IPR052157">
    <property type="entry name" value="BCAA_transport_permease"/>
</dbReference>
<reference evidence="10 11" key="1">
    <citation type="journal article" date="2013" name="PLoS ONE">
        <title>Assembly-driven community genomics of a hypersaline microbial ecosystem.</title>
        <authorList>
            <person name="Podell S."/>
            <person name="Ugalde J.A."/>
            <person name="Narasingarao P."/>
            <person name="Banfield J.F."/>
            <person name="Heidelberg K.B."/>
            <person name="Allen E.E."/>
        </authorList>
    </citation>
    <scope>NUCLEOTIDE SEQUENCE [LARGE SCALE GENOMIC DNA]</scope>
    <source>
        <strain evidence="11">J07HQW2</strain>
    </source>
</reference>
<dbReference type="GO" id="GO:0022857">
    <property type="term" value="F:transmembrane transporter activity"/>
    <property type="evidence" value="ECO:0007669"/>
    <property type="project" value="InterPro"/>
</dbReference>
<dbReference type="PANTHER" id="PTHR11795">
    <property type="entry name" value="BRANCHED-CHAIN AMINO ACID TRANSPORT SYSTEM PERMEASE PROTEIN LIVH"/>
    <property type="match status" value="1"/>
</dbReference>
<proteinExistence type="inferred from homology"/>
<keyword evidence="6 9" id="KW-1133">Transmembrane helix</keyword>
<dbReference type="STRING" id="1238425.J07HQW2_02247"/>
<evidence type="ECO:0000256" key="1">
    <source>
        <dbReference type="ARBA" id="ARBA00004651"/>
    </source>
</evidence>
<protein>
    <submittedName>
        <fullName evidence="10">Urea ABC transporter, permease protein UrtB</fullName>
    </submittedName>
</protein>
<dbReference type="eggNOG" id="arCOG01271">
    <property type="taxonomic scope" value="Archaea"/>
</dbReference>
<accession>U1PPV0</accession>